<evidence type="ECO:0000256" key="7">
    <source>
        <dbReference type="ARBA" id="ARBA00022723"/>
    </source>
</evidence>
<organism evidence="19 20">
    <name type="scientific">Dipodomys ordii</name>
    <name type="common">Ord's kangaroo rat</name>
    <dbReference type="NCBI Taxonomy" id="10020"/>
    <lineage>
        <taxon>Eukaryota</taxon>
        <taxon>Metazoa</taxon>
        <taxon>Chordata</taxon>
        <taxon>Craniata</taxon>
        <taxon>Vertebrata</taxon>
        <taxon>Euteleostomi</taxon>
        <taxon>Mammalia</taxon>
        <taxon>Eutheria</taxon>
        <taxon>Euarchontoglires</taxon>
        <taxon>Glires</taxon>
        <taxon>Rodentia</taxon>
        <taxon>Castorimorpha</taxon>
        <taxon>Heteromyidae</taxon>
        <taxon>Dipodomyinae</taxon>
        <taxon>Dipodomys</taxon>
    </lineage>
</organism>
<dbReference type="InterPro" id="IPR001148">
    <property type="entry name" value="CA_dom"/>
</dbReference>
<dbReference type="FunCoup" id="A0A1S3GG11">
    <property type="interactions" value="56"/>
</dbReference>
<dbReference type="GO" id="GO:0005615">
    <property type="term" value="C:extracellular space"/>
    <property type="evidence" value="ECO:0007669"/>
    <property type="project" value="TreeGrafter"/>
</dbReference>
<evidence type="ECO:0000313" key="20">
    <source>
        <dbReference type="RefSeq" id="XP_012887169.1"/>
    </source>
</evidence>
<dbReference type="EC" id="4.2.1.1" evidence="4"/>
<dbReference type="InParanoid" id="A0A1S3GG11"/>
<feature type="chain" id="PRO_5010208143" description="Carbonic anhydrase 6" evidence="17">
    <location>
        <begin position="18"/>
        <end position="343"/>
    </location>
</feature>
<evidence type="ECO:0000256" key="5">
    <source>
        <dbReference type="ARBA" id="ARBA00014200"/>
    </source>
</evidence>
<proteinExistence type="inferred from homology"/>
<keyword evidence="19" id="KW-1185">Reference proteome</keyword>
<sequence length="343" mass="38838">MLAFVALVSLIFLGVQAQHGADWTYSEGMLDETHWPEEYPDCGGQRQSPIDLQRRKVRFNPDLQPLELTGYGDSQGSPFLMTNNGHTVQITLPPTMQLTAPDGAVYKATQMHYHWGGASYELSGSEHTIDGIRRVIEMHLVHYNAKYESYDVAKDKPDGLAVMAAFVEIEEYAENTHYSSLISHLANIRYPGQTTYLTDFDILDMLPGDMYHYYTYNGSLTTPPCTQNVRWFVMSDSVKISKAQVIKLENSVMNHQNQTLHNGYRKTQPLHSRVVEANFPYFPNTMPGEGSGLRAKDPAREFGSRRHCYAWRGWQPAAAAALEGHGEPRRRWRPLEEASTPPP</sequence>
<comment type="similarity">
    <text evidence="3">Belongs to the alpha-carbonic anhydrase family.</text>
</comment>
<dbReference type="PANTHER" id="PTHR18952:SF110">
    <property type="entry name" value="CARBONIC ANHYDRASE 6"/>
    <property type="match status" value="1"/>
</dbReference>
<dbReference type="GO" id="GO:0004089">
    <property type="term" value="F:carbonate dehydratase activity"/>
    <property type="evidence" value="ECO:0007669"/>
    <property type="project" value="UniProtKB-EC"/>
</dbReference>
<evidence type="ECO:0000256" key="16">
    <source>
        <dbReference type="SAM" id="MobiDB-lite"/>
    </source>
</evidence>
<evidence type="ECO:0000313" key="19">
    <source>
        <dbReference type="Proteomes" id="UP000081671"/>
    </source>
</evidence>
<keyword evidence="8" id="KW-0862">Zinc</keyword>
<protein>
    <recommendedName>
        <fullName evidence="5">Carbonic anhydrase 6</fullName>
        <ecNumber evidence="4">4.2.1.1</ecNumber>
    </recommendedName>
    <alternativeName>
        <fullName evidence="13">Carbonate dehydratase VI</fullName>
    </alternativeName>
    <alternativeName>
        <fullName evidence="14">Carbonic anhydrase VI</fullName>
    </alternativeName>
</protein>
<keyword evidence="17" id="KW-0732">Signal</keyword>
<evidence type="ECO:0000256" key="9">
    <source>
        <dbReference type="ARBA" id="ARBA00023157"/>
    </source>
</evidence>
<dbReference type="CTD" id="765"/>
<evidence type="ECO:0000256" key="14">
    <source>
        <dbReference type="ARBA" id="ARBA00032196"/>
    </source>
</evidence>
<feature type="domain" description="Alpha-carbonic anhydrase" evidence="18">
    <location>
        <begin position="21"/>
        <end position="279"/>
    </location>
</feature>
<dbReference type="KEGG" id="dord:105997318"/>
<keyword evidence="11" id="KW-0456">Lyase</keyword>
<keyword evidence="6" id="KW-0964">Secreted</keyword>
<comment type="catalytic activity">
    <reaction evidence="15">
        <text>hydrogencarbonate + H(+) = CO2 + H2O</text>
        <dbReference type="Rhea" id="RHEA:10748"/>
        <dbReference type="ChEBI" id="CHEBI:15377"/>
        <dbReference type="ChEBI" id="CHEBI:15378"/>
        <dbReference type="ChEBI" id="CHEBI:16526"/>
        <dbReference type="ChEBI" id="CHEBI:17544"/>
        <dbReference type="EC" id="4.2.1.1"/>
    </reaction>
</comment>
<dbReference type="AlphaFoldDB" id="A0A1S3GG11"/>
<gene>
    <name evidence="20" type="primary">Ca6</name>
</gene>
<evidence type="ECO:0000259" key="18">
    <source>
        <dbReference type="PROSITE" id="PS51144"/>
    </source>
</evidence>
<accession>A0A1S3GG11</accession>
<dbReference type="InterPro" id="IPR023561">
    <property type="entry name" value="Carbonic_anhydrase_a-class"/>
</dbReference>
<dbReference type="PROSITE" id="PS51144">
    <property type="entry name" value="ALPHA_CA_2"/>
    <property type="match status" value="1"/>
</dbReference>
<dbReference type="Pfam" id="PF00194">
    <property type="entry name" value="Carb_anhydrase"/>
    <property type="match status" value="1"/>
</dbReference>
<dbReference type="InterPro" id="IPR036398">
    <property type="entry name" value="CA_dom_sf"/>
</dbReference>
<evidence type="ECO:0000256" key="8">
    <source>
        <dbReference type="ARBA" id="ARBA00022833"/>
    </source>
</evidence>
<dbReference type="PANTHER" id="PTHR18952">
    <property type="entry name" value="CARBONIC ANHYDRASE"/>
    <property type="match status" value="1"/>
</dbReference>
<dbReference type="GeneID" id="105997318"/>
<feature type="signal peptide" evidence="17">
    <location>
        <begin position="1"/>
        <end position="17"/>
    </location>
</feature>
<dbReference type="RefSeq" id="XP_012887169.1">
    <property type="nucleotide sequence ID" value="XM_013031715.1"/>
</dbReference>
<name>A0A1S3GG11_DIPOR</name>
<evidence type="ECO:0000256" key="12">
    <source>
        <dbReference type="ARBA" id="ARBA00025355"/>
    </source>
</evidence>
<comment type="function">
    <text evidence="12">Reversible hydration of carbon dioxide. Its role in saliva is unknown.</text>
</comment>
<comment type="cofactor">
    <cofactor evidence="1">
        <name>Zn(2+)</name>
        <dbReference type="ChEBI" id="CHEBI:29105"/>
    </cofactor>
</comment>
<evidence type="ECO:0000256" key="11">
    <source>
        <dbReference type="ARBA" id="ARBA00023239"/>
    </source>
</evidence>
<dbReference type="SUPFAM" id="SSF51069">
    <property type="entry name" value="Carbonic anhydrase"/>
    <property type="match status" value="1"/>
</dbReference>
<evidence type="ECO:0000256" key="1">
    <source>
        <dbReference type="ARBA" id="ARBA00001947"/>
    </source>
</evidence>
<dbReference type="Gene3D" id="3.10.200.10">
    <property type="entry name" value="Alpha carbonic anhydrase"/>
    <property type="match status" value="1"/>
</dbReference>
<evidence type="ECO:0000256" key="13">
    <source>
        <dbReference type="ARBA" id="ARBA00031549"/>
    </source>
</evidence>
<feature type="compositionally biased region" description="Basic and acidic residues" evidence="16">
    <location>
        <begin position="324"/>
        <end position="336"/>
    </location>
</feature>
<reference evidence="20" key="1">
    <citation type="submission" date="2025-08" db="UniProtKB">
        <authorList>
            <consortium name="RefSeq"/>
        </authorList>
    </citation>
    <scope>IDENTIFICATION</scope>
    <source>
        <tissue evidence="20">Kidney</tissue>
    </source>
</reference>
<dbReference type="GO" id="GO:0008270">
    <property type="term" value="F:zinc ion binding"/>
    <property type="evidence" value="ECO:0007669"/>
    <property type="project" value="InterPro"/>
</dbReference>
<evidence type="ECO:0000256" key="4">
    <source>
        <dbReference type="ARBA" id="ARBA00012925"/>
    </source>
</evidence>
<feature type="region of interest" description="Disordered" evidence="16">
    <location>
        <begin position="322"/>
        <end position="343"/>
    </location>
</feature>
<comment type="subcellular location">
    <subcellularLocation>
        <location evidence="2">Secreted</location>
    </subcellularLocation>
</comment>
<dbReference type="SMART" id="SM01057">
    <property type="entry name" value="Carb_anhydrase"/>
    <property type="match status" value="1"/>
</dbReference>
<keyword evidence="10" id="KW-0325">Glycoprotein</keyword>
<evidence type="ECO:0000256" key="17">
    <source>
        <dbReference type="SAM" id="SignalP"/>
    </source>
</evidence>
<dbReference type="FunFam" id="3.10.200.10:FF:000003">
    <property type="entry name" value="Carbonic anhydrase 12"/>
    <property type="match status" value="1"/>
</dbReference>
<evidence type="ECO:0000256" key="6">
    <source>
        <dbReference type="ARBA" id="ARBA00022525"/>
    </source>
</evidence>
<dbReference type="OrthoDB" id="429145at2759"/>
<keyword evidence="7" id="KW-0479">Metal-binding</keyword>
<dbReference type="Proteomes" id="UP000081671">
    <property type="component" value="Unplaced"/>
</dbReference>
<evidence type="ECO:0000256" key="3">
    <source>
        <dbReference type="ARBA" id="ARBA00010718"/>
    </source>
</evidence>
<keyword evidence="9" id="KW-1015">Disulfide bond</keyword>
<evidence type="ECO:0000256" key="15">
    <source>
        <dbReference type="ARBA" id="ARBA00048348"/>
    </source>
</evidence>
<evidence type="ECO:0000256" key="10">
    <source>
        <dbReference type="ARBA" id="ARBA00023180"/>
    </source>
</evidence>
<evidence type="ECO:0000256" key="2">
    <source>
        <dbReference type="ARBA" id="ARBA00004613"/>
    </source>
</evidence>